<proteinExistence type="predicted"/>
<dbReference type="EMBL" id="JAIFRP010000022">
    <property type="protein sequence ID" value="KAK2585060.1"/>
    <property type="molecule type" value="Genomic_DNA"/>
</dbReference>
<name>A0AAD9RSF9_9HYME</name>
<feature type="region of interest" description="Disordered" evidence="1">
    <location>
        <begin position="1"/>
        <end position="37"/>
    </location>
</feature>
<evidence type="ECO:0000313" key="3">
    <source>
        <dbReference type="Proteomes" id="UP001258017"/>
    </source>
</evidence>
<protein>
    <submittedName>
        <fullName evidence="2">Uncharacterized protein</fullName>
    </submittedName>
</protein>
<keyword evidence="3" id="KW-1185">Reference proteome</keyword>
<dbReference type="AlphaFoldDB" id="A0AAD9RSF9"/>
<dbReference type="Proteomes" id="UP001258017">
    <property type="component" value="Unassembled WGS sequence"/>
</dbReference>
<evidence type="ECO:0000313" key="2">
    <source>
        <dbReference type="EMBL" id="KAK2585060.1"/>
    </source>
</evidence>
<accession>A0AAD9RSF9</accession>
<comment type="caution">
    <text evidence="2">The sequence shown here is derived from an EMBL/GenBank/DDBJ whole genome shotgun (WGS) entry which is preliminary data.</text>
</comment>
<evidence type="ECO:0000256" key="1">
    <source>
        <dbReference type="SAM" id="MobiDB-lite"/>
    </source>
</evidence>
<sequence length="80" mass="8850">MLPGAEVVPRWSNHDKESTQGGTGQMMSPRRQEGGYVSPKNKRILCNVIDIVATYYEVFTNPIPVVPGPNVFSLGKKVDF</sequence>
<gene>
    <name evidence="2" type="ORF">KPH14_008578</name>
</gene>
<reference evidence="2" key="2">
    <citation type="journal article" date="2023" name="Commun. Biol.">
        <title>Intrasexual cuticular hydrocarbon dimorphism in a wasp sheds light on hydrocarbon biosynthesis genes in Hymenoptera.</title>
        <authorList>
            <person name="Moris V.C."/>
            <person name="Podsiadlowski L."/>
            <person name="Martin S."/>
            <person name="Oeyen J.P."/>
            <person name="Donath A."/>
            <person name="Petersen M."/>
            <person name="Wilbrandt J."/>
            <person name="Misof B."/>
            <person name="Liedtke D."/>
            <person name="Thamm M."/>
            <person name="Scheiner R."/>
            <person name="Schmitt T."/>
            <person name="Niehuis O."/>
        </authorList>
    </citation>
    <scope>NUCLEOTIDE SEQUENCE</scope>
    <source>
        <strain evidence="2">GBR_01_08_01A</strain>
    </source>
</reference>
<reference evidence="2" key="1">
    <citation type="submission" date="2021-08" db="EMBL/GenBank/DDBJ databases">
        <authorList>
            <person name="Misof B."/>
            <person name="Oliver O."/>
            <person name="Podsiadlowski L."/>
            <person name="Donath A."/>
            <person name="Peters R."/>
            <person name="Mayer C."/>
            <person name="Rust J."/>
            <person name="Gunkel S."/>
            <person name="Lesny P."/>
            <person name="Martin S."/>
            <person name="Oeyen J.P."/>
            <person name="Petersen M."/>
            <person name="Panagiotis P."/>
            <person name="Wilbrandt J."/>
            <person name="Tanja T."/>
        </authorList>
    </citation>
    <scope>NUCLEOTIDE SEQUENCE</scope>
    <source>
        <strain evidence="2">GBR_01_08_01A</strain>
        <tissue evidence="2">Thorax + abdomen</tissue>
    </source>
</reference>
<organism evidence="2 3">
    <name type="scientific">Odynerus spinipes</name>
    <dbReference type="NCBI Taxonomy" id="1348599"/>
    <lineage>
        <taxon>Eukaryota</taxon>
        <taxon>Metazoa</taxon>
        <taxon>Ecdysozoa</taxon>
        <taxon>Arthropoda</taxon>
        <taxon>Hexapoda</taxon>
        <taxon>Insecta</taxon>
        <taxon>Pterygota</taxon>
        <taxon>Neoptera</taxon>
        <taxon>Endopterygota</taxon>
        <taxon>Hymenoptera</taxon>
        <taxon>Apocrita</taxon>
        <taxon>Aculeata</taxon>
        <taxon>Vespoidea</taxon>
        <taxon>Vespidae</taxon>
        <taxon>Eumeninae</taxon>
        <taxon>Odynerus</taxon>
    </lineage>
</organism>